<evidence type="ECO:0000313" key="2">
    <source>
        <dbReference type="Proteomes" id="UP001060215"/>
    </source>
</evidence>
<organism evidence="1 2">
    <name type="scientific">Camellia lanceoleosa</name>
    <dbReference type="NCBI Taxonomy" id="1840588"/>
    <lineage>
        <taxon>Eukaryota</taxon>
        <taxon>Viridiplantae</taxon>
        <taxon>Streptophyta</taxon>
        <taxon>Embryophyta</taxon>
        <taxon>Tracheophyta</taxon>
        <taxon>Spermatophyta</taxon>
        <taxon>Magnoliopsida</taxon>
        <taxon>eudicotyledons</taxon>
        <taxon>Gunneridae</taxon>
        <taxon>Pentapetalae</taxon>
        <taxon>asterids</taxon>
        <taxon>Ericales</taxon>
        <taxon>Theaceae</taxon>
        <taxon>Camellia</taxon>
    </lineage>
</organism>
<comment type="caution">
    <text evidence="1">The sequence shown here is derived from an EMBL/GenBank/DDBJ whole genome shotgun (WGS) entry which is preliminary data.</text>
</comment>
<reference evidence="1 2" key="1">
    <citation type="journal article" date="2022" name="Plant J.">
        <title>Chromosome-level genome of Camellia lanceoleosa provides a valuable resource for understanding genome evolution and self-incompatibility.</title>
        <authorList>
            <person name="Gong W."/>
            <person name="Xiao S."/>
            <person name="Wang L."/>
            <person name="Liao Z."/>
            <person name="Chang Y."/>
            <person name="Mo W."/>
            <person name="Hu G."/>
            <person name="Li W."/>
            <person name="Zhao G."/>
            <person name="Zhu H."/>
            <person name="Hu X."/>
            <person name="Ji K."/>
            <person name="Xiang X."/>
            <person name="Song Q."/>
            <person name="Yuan D."/>
            <person name="Jin S."/>
            <person name="Zhang L."/>
        </authorList>
    </citation>
    <scope>NUCLEOTIDE SEQUENCE [LARGE SCALE GENOMIC DNA]</scope>
    <source>
        <strain evidence="1">SQ_2022a</strain>
    </source>
</reference>
<protein>
    <submittedName>
        <fullName evidence="1">Uncharacterized protein</fullName>
    </submittedName>
</protein>
<evidence type="ECO:0000313" key="1">
    <source>
        <dbReference type="EMBL" id="KAI7991716.1"/>
    </source>
</evidence>
<name>A0ACC0FWF7_9ERIC</name>
<keyword evidence="2" id="KW-1185">Reference proteome</keyword>
<sequence>MGPPLPRRYRRPFVIDLLRRSPCPLSGCADFVAHFDFDDDDVDTDLNQSSVLALRVGEEEAEEEEGEREEGFDSRSDSLDRMLFLGSGLDEIVVDEECDVVEVREWKLGGVVVGGGRYDRGGGYNGVHFYVTVLHIMKFEPLPNHSFCREVGNTSFLTYSLLYGENYFGSRHNYLKLDFAPRTP</sequence>
<proteinExistence type="predicted"/>
<dbReference type="EMBL" id="CM045770">
    <property type="protein sequence ID" value="KAI7991716.1"/>
    <property type="molecule type" value="Genomic_DNA"/>
</dbReference>
<dbReference type="Proteomes" id="UP001060215">
    <property type="component" value="Chromosome 13"/>
</dbReference>
<accession>A0ACC0FWF7</accession>
<gene>
    <name evidence="1" type="ORF">LOK49_LG12G02989</name>
</gene>